<feature type="compositionally biased region" description="Acidic residues" evidence="1">
    <location>
        <begin position="152"/>
        <end position="162"/>
    </location>
</feature>
<feature type="compositionally biased region" description="Polar residues" evidence="1">
    <location>
        <begin position="175"/>
        <end position="187"/>
    </location>
</feature>
<dbReference type="AlphaFoldDB" id="A0A7R9A836"/>
<feature type="compositionally biased region" description="Low complexity" evidence="1">
    <location>
        <begin position="255"/>
        <end position="269"/>
    </location>
</feature>
<dbReference type="EMBL" id="LR901464">
    <property type="protein sequence ID" value="CAD7248676.1"/>
    <property type="molecule type" value="Genomic_DNA"/>
</dbReference>
<protein>
    <recommendedName>
        <fullName evidence="2">Transcription factor CBF/NF-Y/archaeal histone domain-containing protein</fullName>
    </recommendedName>
</protein>
<feature type="region of interest" description="Disordered" evidence="1">
    <location>
        <begin position="248"/>
        <end position="269"/>
    </location>
</feature>
<proteinExistence type="predicted"/>
<organism evidence="3">
    <name type="scientific">Darwinula stevensoni</name>
    <dbReference type="NCBI Taxonomy" id="69355"/>
    <lineage>
        <taxon>Eukaryota</taxon>
        <taxon>Metazoa</taxon>
        <taxon>Ecdysozoa</taxon>
        <taxon>Arthropoda</taxon>
        <taxon>Crustacea</taxon>
        <taxon>Oligostraca</taxon>
        <taxon>Ostracoda</taxon>
        <taxon>Podocopa</taxon>
        <taxon>Podocopida</taxon>
        <taxon>Darwinulocopina</taxon>
        <taxon>Darwinuloidea</taxon>
        <taxon>Darwinulidae</taxon>
        <taxon>Darwinula</taxon>
    </lineage>
</organism>
<dbReference type="InterPro" id="IPR003958">
    <property type="entry name" value="CBFA_NFYB_domain"/>
</dbReference>
<accession>A0A7R9A836</accession>
<feature type="domain" description="Transcription factor CBF/NF-Y/archaeal histone" evidence="2">
    <location>
        <begin position="37"/>
        <end position="73"/>
    </location>
</feature>
<gene>
    <name evidence="3" type="ORF">DSTB1V02_LOCUS8486</name>
</gene>
<dbReference type="SUPFAM" id="SSF47113">
    <property type="entry name" value="Histone-fold"/>
    <property type="match status" value="1"/>
</dbReference>
<dbReference type="OrthoDB" id="653904at2759"/>
<dbReference type="Pfam" id="PF00808">
    <property type="entry name" value="CBFD_NFYB_HMF"/>
    <property type="match status" value="1"/>
</dbReference>
<sequence length="269" mass="28727">MNLVMVLFSDGKLPKCIVNSVSTNYILCIGSQKKAMSVTKSDELFVDDLLARAAEVTSSRNAKTLTPSHIKNVIMSVERMGFLHDMVAGIPDLGVTASSEEMATASGPSSSSLVSLTNSISEDVASDTSADRKKMYRKRPGSHRIRRFWNEKEDEDDDDAFESPEKDVSGEPQALTRSLSIPPSSDQDLGGASYVPEMPKPLNMYPFATGSEKLSRQSVIVSAPSSAPPCVPPGAAPFQFSITINNGPKLTMKGTSHSTSADNSSSGTS</sequence>
<evidence type="ECO:0000259" key="2">
    <source>
        <dbReference type="Pfam" id="PF00808"/>
    </source>
</evidence>
<name>A0A7R9A836_9CRUS</name>
<dbReference type="InterPro" id="IPR009072">
    <property type="entry name" value="Histone-fold"/>
</dbReference>
<keyword evidence="4" id="KW-1185">Reference proteome</keyword>
<reference evidence="3" key="1">
    <citation type="submission" date="2020-11" db="EMBL/GenBank/DDBJ databases">
        <authorList>
            <person name="Tran Van P."/>
        </authorList>
    </citation>
    <scope>NUCLEOTIDE SEQUENCE</scope>
</reference>
<evidence type="ECO:0000313" key="3">
    <source>
        <dbReference type="EMBL" id="CAD7248676.1"/>
    </source>
</evidence>
<evidence type="ECO:0000256" key="1">
    <source>
        <dbReference type="SAM" id="MobiDB-lite"/>
    </source>
</evidence>
<evidence type="ECO:0000313" key="4">
    <source>
        <dbReference type="Proteomes" id="UP000677054"/>
    </source>
</evidence>
<feature type="region of interest" description="Disordered" evidence="1">
    <location>
        <begin position="148"/>
        <end position="197"/>
    </location>
</feature>
<dbReference type="EMBL" id="CAJPEV010001947">
    <property type="protein sequence ID" value="CAG0895018.1"/>
    <property type="molecule type" value="Genomic_DNA"/>
</dbReference>
<dbReference type="GO" id="GO:0046982">
    <property type="term" value="F:protein heterodimerization activity"/>
    <property type="evidence" value="ECO:0007669"/>
    <property type="project" value="InterPro"/>
</dbReference>
<dbReference type="Proteomes" id="UP000677054">
    <property type="component" value="Unassembled WGS sequence"/>
</dbReference>
<dbReference type="Gene3D" id="1.10.20.10">
    <property type="entry name" value="Histone, subunit A"/>
    <property type="match status" value="1"/>
</dbReference>